<dbReference type="Gene3D" id="1.10.1740.10">
    <property type="match status" value="1"/>
</dbReference>
<dbReference type="NCBIfam" id="TIGR02937">
    <property type="entry name" value="sigma70-ECF"/>
    <property type="match status" value="1"/>
</dbReference>
<dbReference type="SUPFAM" id="SSF88659">
    <property type="entry name" value="Sigma3 and sigma4 domains of RNA polymerase sigma factors"/>
    <property type="match status" value="1"/>
</dbReference>
<feature type="domain" description="RNA polymerase sigma factor 70 region 4 type 2" evidence="6">
    <location>
        <begin position="138"/>
        <end position="188"/>
    </location>
</feature>
<evidence type="ECO:0000259" key="5">
    <source>
        <dbReference type="Pfam" id="PF04542"/>
    </source>
</evidence>
<sequence>MTITLPREYLEHDLLTRGMAMSETHRTIDAVWRIESARVIAGLARIVRDVGRAEELAQDALVAALEQWPRDGVPKNPGAWLMATAKHRAIDLVRREQVLARKVQELGHEIETGGANPEPDIDAALDDDIGDDVLRLVFTACHPVLSTEARVALTLRMLGGLSTKEIARAYLVGESTIQQRIVRAKRTLADAKVPFEVPAANERPARLASVLEVIYLIFNEGYSATAGDDWMRPTLCEEALRLGRVLAGLAPQEPEVHGLVALLEIQASRATARTDSAGEPILLLDQDRTRWDQVLIRRGLAALEQAEALSAEVPGDDRGPYTLQAAIAACHARATTPPDTDWARIASLYDALADVVESPIVELNRAVALSMAHGPAAGLDLVDTLTDNPALKAYHLLPSVRGDLLAKLGRYDEARAEFERAATLTDNAREQALLRERVDACARGEAPTR</sequence>
<dbReference type="GO" id="GO:0016987">
    <property type="term" value="F:sigma factor activity"/>
    <property type="evidence" value="ECO:0007669"/>
    <property type="project" value="UniProtKB-KW"/>
</dbReference>
<dbReference type="InterPro" id="IPR007627">
    <property type="entry name" value="RNA_pol_sigma70_r2"/>
</dbReference>
<evidence type="ECO:0000259" key="6">
    <source>
        <dbReference type="Pfam" id="PF08281"/>
    </source>
</evidence>
<dbReference type="AlphaFoldDB" id="A0A4R2JUL5"/>
<dbReference type="Pfam" id="PF08281">
    <property type="entry name" value="Sigma70_r4_2"/>
    <property type="match status" value="1"/>
</dbReference>
<dbReference type="Proteomes" id="UP000295680">
    <property type="component" value="Unassembled WGS sequence"/>
</dbReference>
<dbReference type="InterPro" id="IPR013249">
    <property type="entry name" value="RNA_pol_sigma70_r4_t2"/>
</dbReference>
<proteinExistence type="inferred from homology"/>
<dbReference type="InterPro" id="IPR036388">
    <property type="entry name" value="WH-like_DNA-bd_sf"/>
</dbReference>
<dbReference type="InterPro" id="IPR013325">
    <property type="entry name" value="RNA_pol_sigma_r2"/>
</dbReference>
<evidence type="ECO:0000256" key="4">
    <source>
        <dbReference type="ARBA" id="ARBA00023163"/>
    </source>
</evidence>
<dbReference type="InterPro" id="IPR046531">
    <property type="entry name" value="DUF6596"/>
</dbReference>
<dbReference type="GO" id="GO:0006352">
    <property type="term" value="P:DNA-templated transcription initiation"/>
    <property type="evidence" value="ECO:0007669"/>
    <property type="project" value="InterPro"/>
</dbReference>
<evidence type="ECO:0000259" key="7">
    <source>
        <dbReference type="Pfam" id="PF20239"/>
    </source>
</evidence>
<dbReference type="GO" id="GO:0003677">
    <property type="term" value="F:DNA binding"/>
    <property type="evidence" value="ECO:0007669"/>
    <property type="project" value="InterPro"/>
</dbReference>
<accession>A0A4R2JUL5</accession>
<dbReference type="Pfam" id="PF20239">
    <property type="entry name" value="DUF6596"/>
    <property type="match status" value="1"/>
</dbReference>
<dbReference type="PANTHER" id="PTHR47756:SF1">
    <property type="entry name" value="BLL0085 PROTEIN"/>
    <property type="match status" value="1"/>
</dbReference>
<evidence type="ECO:0000313" key="9">
    <source>
        <dbReference type="Proteomes" id="UP000295680"/>
    </source>
</evidence>
<dbReference type="InterPro" id="IPR014284">
    <property type="entry name" value="RNA_pol_sigma-70_dom"/>
</dbReference>
<keyword evidence="2" id="KW-0805">Transcription regulation</keyword>
<evidence type="ECO:0000256" key="2">
    <source>
        <dbReference type="ARBA" id="ARBA00023015"/>
    </source>
</evidence>
<keyword evidence="9" id="KW-1185">Reference proteome</keyword>
<comment type="caution">
    <text evidence="8">The sequence shown here is derived from an EMBL/GenBank/DDBJ whole genome shotgun (WGS) entry which is preliminary data.</text>
</comment>
<keyword evidence="4" id="KW-0804">Transcription</keyword>
<organism evidence="8 9">
    <name type="scientific">Actinocrispum wychmicini</name>
    <dbReference type="NCBI Taxonomy" id="1213861"/>
    <lineage>
        <taxon>Bacteria</taxon>
        <taxon>Bacillati</taxon>
        <taxon>Actinomycetota</taxon>
        <taxon>Actinomycetes</taxon>
        <taxon>Pseudonocardiales</taxon>
        <taxon>Pseudonocardiaceae</taxon>
        <taxon>Actinocrispum</taxon>
    </lineage>
</organism>
<evidence type="ECO:0000313" key="8">
    <source>
        <dbReference type="EMBL" id="TCO61008.1"/>
    </source>
</evidence>
<dbReference type="SUPFAM" id="SSF88946">
    <property type="entry name" value="Sigma2 domain of RNA polymerase sigma factors"/>
    <property type="match status" value="1"/>
</dbReference>
<dbReference type="Gene3D" id="1.10.10.10">
    <property type="entry name" value="Winged helix-like DNA-binding domain superfamily/Winged helix DNA-binding domain"/>
    <property type="match status" value="1"/>
</dbReference>
<dbReference type="InterPro" id="IPR013324">
    <property type="entry name" value="RNA_pol_sigma_r3/r4-like"/>
</dbReference>
<protein>
    <submittedName>
        <fullName evidence="8">RNA polymerase sigma factor (Sigma-70 family)</fullName>
    </submittedName>
</protein>
<evidence type="ECO:0000256" key="3">
    <source>
        <dbReference type="ARBA" id="ARBA00023082"/>
    </source>
</evidence>
<comment type="similarity">
    <text evidence="1">Belongs to the sigma-70 factor family. ECF subfamily.</text>
</comment>
<evidence type="ECO:0000256" key="1">
    <source>
        <dbReference type="ARBA" id="ARBA00010641"/>
    </source>
</evidence>
<feature type="domain" description="RNA polymerase sigma-70 region 2" evidence="5">
    <location>
        <begin position="38"/>
        <end position="97"/>
    </location>
</feature>
<name>A0A4R2JUL5_9PSEU</name>
<feature type="domain" description="DUF6596" evidence="7">
    <location>
        <begin position="206"/>
        <end position="306"/>
    </location>
</feature>
<reference evidence="8 9" key="1">
    <citation type="submission" date="2019-03" db="EMBL/GenBank/DDBJ databases">
        <title>Genomic Encyclopedia of Type Strains, Phase IV (KMG-IV): sequencing the most valuable type-strain genomes for metagenomic binning, comparative biology and taxonomic classification.</title>
        <authorList>
            <person name="Goeker M."/>
        </authorList>
    </citation>
    <scope>NUCLEOTIDE SEQUENCE [LARGE SCALE GENOMIC DNA]</scope>
    <source>
        <strain evidence="8 9">DSM 45934</strain>
    </source>
</reference>
<dbReference type="Pfam" id="PF04542">
    <property type="entry name" value="Sigma70_r2"/>
    <property type="match status" value="1"/>
</dbReference>
<gene>
    <name evidence="8" type="ORF">EV192_103591</name>
</gene>
<dbReference type="EMBL" id="SLWS01000003">
    <property type="protein sequence ID" value="TCO61008.1"/>
    <property type="molecule type" value="Genomic_DNA"/>
</dbReference>
<dbReference type="PANTHER" id="PTHR47756">
    <property type="entry name" value="BLL6612 PROTEIN-RELATED"/>
    <property type="match status" value="1"/>
</dbReference>
<keyword evidence="3" id="KW-0731">Sigma factor</keyword>